<comment type="caution">
    <text evidence="1">The sequence shown here is derived from an EMBL/GenBank/DDBJ whole genome shotgun (WGS) entry which is preliminary data.</text>
</comment>
<dbReference type="VEuPathDB" id="FungiDB:FUN_023226"/>
<evidence type="ECO:0000313" key="1">
    <source>
        <dbReference type="EMBL" id="PKY61541.1"/>
    </source>
</evidence>
<dbReference type="Proteomes" id="UP000234323">
    <property type="component" value="Unassembled WGS sequence"/>
</dbReference>
<name>A0A2I1HRL8_9GLOM</name>
<keyword evidence="2" id="KW-1185">Reference proteome</keyword>
<organism evidence="1 2">
    <name type="scientific">Rhizophagus irregularis</name>
    <dbReference type="NCBI Taxonomy" id="588596"/>
    <lineage>
        <taxon>Eukaryota</taxon>
        <taxon>Fungi</taxon>
        <taxon>Fungi incertae sedis</taxon>
        <taxon>Mucoromycota</taxon>
        <taxon>Glomeromycotina</taxon>
        <taxon>Glomeromycetes</taxon>
        <taxon>Glomerales</taxon>
        <taxon>Glomeraceae</taxon>
        <taxon>Rhizophagus</taxon>
    </lineage>
</organism>
<reference evidence="1 2" key="1">
    <citation type="submission" date="2015-10" db="EMBL/GenBank/DDBJ databases">
        <title>Genome analyses suggest a sexual origin of heterokaryosis in a supposedly ancient asexual fungus.</title>
        <authorList>
            <person name="Ropars J."/>
            <person name="Sedzielewska K."/>
            <person name="Noel J."/>
            <person name="Charron P."/>
            <person name="Farinelli L."/>
            <person name="Marton T."/>
            <person name="Kruger M."/>
            <person name="Pelin A."/>
            <person name="Brachmann A."/>
            <person name="Corradi N."/>
        </authorList>
    </citation>
    <scope>NUCLEOTIDE SEQUENCE [LARGE SCALE GENOMIC DNA]</scope>
    <source>
        <strain evidence="1 2">A4</strain>
    </source>
</reference>
<dbReference type="EMBL" id="LLXI01005489">
    <property type="protein sequence ID" value="PKY61541.1"/>
    <property type="molecule type" value="Genomic_DNA"/>
</dbReference>
<dbReference type="AlphaFoldDB" id="A0A2I1HRL8"/>
<gene>
    <name evidence="1" type="ORF">RhiirA4_522692</name>
</gene>
<proteinExistence type="predicted"/>
<accession>A0A2I1HRL8</accession>
<evidence type="ECO:0000313" key="2">
    <source>
        <dbReference type="Proteomes" id="UP000234323"/>
    </source>
</evidence>
<sequence>MSDKTKVPDKFKTPDKPEKFLAGKDIILDCLISDEGMNDIFKVTIFNANDNQVSSLANEIRNCRLDQF</sequence>
<protein>
    <submittedName>
        <fullName evidence="1">Uncharacterized protein</fullName>
    </submittedName>
</protein>